<proteinExistence type="predicted"/>
<keyword evidence="2" id="KW-1003">Cell membrane</keyword>
<dbReference type="PANTHER" id="PTHR11048">
    <property type="entry name" value="PRENYLTRANSFERASES"/>
    <property type="match status" value="1"/>
</dbReference>
<evidence type="ECO:0000256" key="6">
    <source>
        <dbReference type="SAM" id="Phobius"/>
    </source>
</evidence>
<evidence type="ECO:0000256" key="4">
    <source>
        <dbReference type="ARBA" id="ARBA00022989"/>
    </source>
</evidence>
<dbReference type="GO" id="GO:0016765">
    <property type="term" value="F:transferase activity, transferring alkyl or aryl (other than methyl) groups"/>
    <property type="evidence" value="ECO:0007669"/>
    <property type="project" value="InterPro"/>
</dbReference>
<gene>
    <name evidence="7" type="ORF">SAMN05216200_103320</name>
</gene>
<dbReference type="Gene3D" id="1.10.357.140">
    <property type="entry name" value="UbiA prenyltransferase"/>
    <property type="match status" value="1"/>
</dbReference>
<accession>A0A1M7SW49</accession>
<keyword evidence="4 6" id="KW-1133">Transmembrane helix</keyword>
<feature type="transmembrane region" description="Helical" evidence="6">
    <location>
        <begin position="311"/>
        <end position="331"/>
    </location>
</feature>
<dbReference type="STRING" id="1189325.SAMN04488119_101319"/>
<dbReference type="InterPro" id="IPR039653">
    <property type="entry name" value="Prenyltransferase"/>
</dbReference>
<evidence type="ECO:0000313" key="8">
    <source>
        <dbReference type="Proteomes" id="UP000184066"/>
    </source>
</evidence>
<dbReference type="Proteomes" id="UP000184066">
    <property type="component" value="Unassembled WGS sequence"/>
</dbReference>
<evidence type="ECO:0000256" key="3">
    <source>
        <dbReference type="ARBA" id="ARBA00022692"/>
    </source>
</evidence>
<feature type="transmembrane region" description="Helical" evidence="6">
    <location>
        <begin position="418"/>
        <end position="437"/>
    </location>
</feature>
<dbReference type="CDD" id="cd13963">
    <property type="entry name" value="PT_UbiA_2"/>
    <property type="match status" value="1"/>
</dbReference>
<dbReference type="GO" id="GO:0009247">
    <property type="term" value="P:glycolipid biosynthetic process"/>
    <property type="evidence" value="ECO:0007669"/>
    <property type="project" value="TreeGrafter"/>
</dbReference>
<dbReference type="Gene3D" id="3.40.50.1000">
    <property type="entry name" value="HAD superfamily/HAD-like"/>
    <property type="match status" value="1"/>
</dbReference>
<dbReference type="Pfam" id="PF01040">
    <property type="entry name" value="UbiA"/>
    <property type="match status" value="1"/>
</dbReference>
<dbReference type="Pfam" id="PF12710">
    <property type="entry name" value="HAD"/>
    <property type="match status" value="1"/>
</dbReference>
<dbReference type="InterPro" id="IPR036412">
    <property type="entry name" value="HAD-like_sf"/>
</dbReference>
<dbReference type="NCBIfam" id="NF006088">
    <property type="entry name" value="PRK08238.1"/>
    <property type="match status" value="1"/>
</dbReference>
<feature type="transmembrane region" description="Helical" evidence="6">
    <location>
        <begin position="214"/>
        <end position="236"/>
    </location>
</feature>
<feature type="transmembrane region" description="Helical" evidence="6">
    <location>
        <begin position="256"/>
        <end position="274"/>
    </location>
</feature>
<dbReference type="InterPro" id="IPR023214">
    <property type="entry name" value="HAD_sf"/>
</dbReference>
<dbReference type="SUPFAM" id="SSF56784">
    <property type="entry name" value="HAD-like"/>
    <property type="match status" value="1"/>
</dbReference>
<evidence type="ECO:0000256" key="5">
    <source>
        <dbReference type="ARBA" id="ARBA00023136"/>
    </source>
</evidence>
<feature type="transmembrane region" description="Helical" evidence="6">
    <location>
        <begin position="280"/>
        <end position="299"/>
    </location>
</feature>
<keyword evidence="7" id="KW-0808">Transferase</keyword>
<dbReference type="PANTHER" id="PTHR11048:SF5">
    <property type="entry name" value="DECAPRENYL-PHOSPHATE PHOSPHORIBOSYLTRANSFERASE"/>
    <property type="match status" value="1"/>
</dbReference>
<dbReference type="InterPro" id="IPR000537">
    <property type="entry name" value="UbiA_prenyltransferase"/>
</dbReference>
<comment type="subcellular location">
    <subcellularLocation>
        <location evidence="1">Membrane</location>
        <topology evidence="1">Multi-pass membrane protein</topology>
    </subcellularLocation>
</comment>
<evidence type="ECO:0000313" key="7">
    <source>
        <dbReference type="EMBL" id="SHN62699.1"/>
    </source>
</evidence>
<feature type="transmembrane region" description="Helical" evidence="6">
    <location>
        <begin position="337"/>
        <end position="355"/>
    </location>
</feature>
<feature type="transmembrane region" description="Helical" evidence="6">
    <location>
        <begin position="384"/>
        <end position="406"/>
    </location>
</feature>
<name>A0A1M7SW49_9RHOB</name>
<evidence type="ECO:0000256" key="1">
    <source>
        <dbReference type="ARBA" id="ARBA00004141"/>
    </source>
</evidence>
<dbReference type="AlphaFoldDB" id="A0A1M7SW49"/>
<reference evidence="7 8" key="1">
    <citation type="submission" date="2016-12" db="EMBL/GenBank/DDBJ databases">
        <authorList>
            <person name="Song W.-J."/>
            <person name="Kurnit D.M."/>
        </authorList>
    </citation>
    <scope>NUCLEOTIDE SEQUENCE [LARGE SCALE GENOMIC DNA]</scope>
    <source>
        <strain evidence="7 8">CGMCC 1.10808</strain>
    </source>
</reference>
<protein>
    <submittedName>
        <fullName evidence="7">4-hydroxybenzoate polyprenyltransferase</fullName>
    </submittedName>
</protein>
<evidence type="ECO:0000256" key="2">
    <source>
        <dbReference type="ARBA" id="ARBA00022475"/>
    </source>
</evidence>
<dbReference type="GO" id="GO:0005886">
    <property type="term" value="C:plasma membrane"/>
    <property type="evidence" value="ECO:0007669"/>
    <property type="project" value="TreeGrafter"/>
</dbReference>
<dbReference type="EMBL" id="FRDL01000003">
    <property type="protein sequence ID" value="SHN62699.1"/>
    <property type="molecule type" value="Genomic_DNA"/>
</dbReference>
<keyword evidence="5 6" id="KW-0472">Membrane</keyword>
<keyword evidence="8" id="KW-1185">Reference proteome</keyword>
<keyword evidence="3 6" id="KW-0812">Transmembrane</keyword>
<dbReference type="InterPro" id="IPR044878">
    <property type="entry name" value="UbiA_sf"/>
</dbReference>
<sequence length="473" mass="50532">MLVVDLDRTLIRTDMLLETFFAALARAPLRTLAALGALRRGRAAFKAALADIARPDPRALPIEPAVKARIEAARAAGERVALVTATDERVAREIADALGLFDEVHGSTPERNLKGEAKAALLTALYGERGFDYVGDSAADLAVWRHARTAITVGAGPRLRRLAEGAAPRAEHLAPPQPLSRRLIPHLRALRPHQWLKNALIFVPPLAAHRFDGATLGAAALGFACFSLTASCVYIVNDLLDLSADRAHPRKRHRPLASGALPIAHGLAMAPVLLGGAFALALAALPAGFSAVLAIYFALTLAYSLTLKRRLVIDICTLAGLYTLRVFAGGAATELAISPWTLAFFGFLFLSLAAMKRQTELVDGLRSGRARAAGRAYQVEDLPIVAMMAVAAGYLSVLVLALYISNDATRALYSSPQLLWWALPVLLYWISRMVMLAHRGRMTDDPLVFATRDPVSLACGAATLAAGAAGAWL</sequence>
<organism evidence="7 8">
    <name type="scientific">Oceanicella actignis</name>
    <dbReference type="NCBI Taxonomy" id="1189325"/>
    <lineage>
        <taxon>Bacteria</taxon>
        <taxon>Pseudomonadati</taxon>
        <taxon>Pseudomonadota</taxon>
        <taxon>Alphaproteobacteria</taxon>
        <taxon>Rhodobacterales</taxon>
        <taxon>Paracoccaceae</taxon>
        <taxon>Oceanicella</taxon>
    </lineage>
</organism>